<keyword evidence="3" id="KW-1185">Reference proteome</keyword>
<feature type="transmembrane region" description="Helical" evidence="1">
    <location>
        <begin position="82"/>
        <end position="103"/>
    </location>
</feature>
<dbReference type="OrthoDB" id="376032at2157"/>
<evidence type="ECO:0008006" key="4">
    <source>
        <dbReference type="Google" id="ProtNLM"/>
    </source>
</evidence>
<keyword evidence="1" id="KW-0472">Membrane</keyword>
<dbReference type="RefSeq" id="WP_091932443.1">
    <property type="nucleotide sequence ID" value="NZ_FOUJ01000001.1"/>
</dbReference>
<name>A0A1I4P258_9EURY</name>
<sequence>MSVIDVFAIFYVAAQVIERITDSIIKSIGPYDDTKADIEITSFQIDRIKAKLDSDIGKEEEKRLYDKFHTLLKYKNQRDNRMVLGVFVLTSFLGIFLAFVLQLRFLEMLGVTVLPVIDSIVTGFLISGGTKPLHDLIKYIEKAKG</sequence>
<evidence type="ECO:0000313" key="3">
    <source>
        <dbReference type="Proteomes" id="UP000198535"/>
    </source>
</evidence>
<feature type="transmembrane region" description="Helical" evidence="1">
    <location>
        <begin position="109"/>
        <end position="128"/>
    </location>
</feature>
<organism evidence="2 3">
    <name type="scientific">Methanolobus profundi</name>
    <dbReference type="NCBI Taxonomy" id="487685"/>
    <lineage>
        <taxon>Archaea</taxon>
        <taxon>Methanobacteriati</taxon>
        <taxon>Methanobacteriota</taxon>
        <taxon>Stenosarchaea group</taxon>
        <taxon>Methanomicrobia</taxon>
        <taxon>Methanosarcinales</taxon>
        <taxon>Methanosarcinaceae</taxon>
        <taxon>Methanolobus</taxon>
    </lineage>
</organism>
<dbReference type="AlphaFoldDB" id="A0A1I4P258"/>
<proteinExistence type="predicted"/>
<evidence type="ECO:0000313" key="2">
    <source>
        <dbReference type="EMBL" id="SFM21726.1"/>
    </source>
</evidence>
<gene>
    <name evidence="2" type="ORF">SAMN04488696_0406</name>
</gene>
<dbReference type="EMBL" id="FOUJ01000001">
    <property type="protein sequence ID" value="SFM21726.1"/>
    <property type="molecule type" value="Genomic_DNA"/>
</dbReference>
<reference evidence="3" key="1">
    <citation type="submission" date="2016-10" db="EMBL/GenBank/DDBJ databases">
        <authorList>
            <person name="Varghese N."/>
            <person name="Submissions S."/>
        </authorList>
    </citation>
    <scope>NUCLEOTIDE SEQUENCE [LARGE SCALE GENOMIC DNA]</scope>
    <source>
        <strain evidence="3">Mob M</strain>
    </source>
</reference>
<evidence type="ECO:0000256" key="1">
    <source>
        <dbReference type="SAM" id="Phobius"/>
    </source>
</evidence>
<dbReference type="Proteomes" id="UP000198535">
    <property type="component" value="Unassembled WGS sequence"/>
</dbReference>
<accession>A0A1I4P258</accession>
<keyword evidence="1" id="KW-0812">Transmembrane</keyword>
<keyword evidence="1" id="KW-1133">Transmembrane helix</keyword>
<protein>
    <recommendedName>
        <fullName evidence="4">Holin of 3TMs, for gene-transfer release</fullName>
    </recommendedName>
</protein>